<evidence type="ECO:0000256" key="1">
    <source>
        <dbReference type="ARBA" id="ARBA00004651"/>
    </source>
</evidence>
<proteinExistence type="inferred from homology"/>
<feature type="transmembrane region" description="Helical" evidence="7">
    <location>
        <begin position="12"/>
        <end position="29"/>
    </location>
</feature>
<keyword evidence="4 7" id="KW-0812">Transmembrane</keyword>
<keyword evidence="5 7" id="KW-1133">Transmembrane helix</keyword>
<dbReference type="PANTHER" id="PTHR34584:SF1">
    <property type="entry name" value="NA(+)_H(+) ANTIPORTER SUBUNIT E1"/>
    <property type="match status" value="1"/>
</dbReference>
<dbReference type="GO" id="GO:0005886">
    <property type="term" value="C:plasma membrane"/>
    <property type="evidence" value="ECO:0007669"/>
    <property type="project" value="UniProtKB-SubCell"/>
</dbReference>
<reference evidence="8 9" key="1">
    <citation type="submission" date="2016-10" db="EMBL/GenBank/DDBJ databases">
        <authorList>
            <person name="de Groot N.N."/>
        </authorList>
    </citation>
    <scope>NUCLEOTIDE SEQUENCE [LARGE SCALE GENOMIC DNA]</scope>
    <source>
        <strain evidence="8 9">DSM 16199</strain>
    </source>
</reference>
<dbReference type="EMBL" id="FOTF01000004">
    <property type="protein sequence ID" value="SFK93887.1"/>
    <property type="molecule type" value="Genomic_DNA"/>
</dbReference>
<evidence type="ECO:0000256" key="2">
    <source>
        <dbReference type="ARBA" id="ARBA00006228"/>
    </source>
</evidence>
<protein>
    <submittedName>
        <fullName evidence="8">Multisubunit potassium/proton antiporter, PhaE subunit</fullName>
    </submittedName>
</protein>
<dbReference type="STRING" id="195913.SAMN04488004_104220"/>
<evidence type="ECO:0000256" key="3">
    <source>
        <dbReference type="ARBA" id="ARBA00022475"/>
    </source>
</evidence>
<comment type="similarity">
    <text evidence="2">Belongs to the CPA3 antiporters (TC 2.A.63) subunit E family.</text>
</comment>
<evidence type="ECO:0000313" key="9">
    <source>
        <dbReference type="Proteomes" id="UP000199550"/>
    </source>
</evidence>
<evidence type="ECO:0000256" key="7">
    <source>
        <dbReference type="SAM" id="Phobius"/>
    </source>
</evidence>
<dbReference type="NCBIfam" id="NF006518">
    <property type="entry name" value="PRK08965.1-2"/>
    <property type="match status" value="1"/>
</dbReference>
<dbReference type="Pfam" id="PF01899">
    <property type="entry name" value="MNHE"/>
    <property type="match status" value="1"/>
</dbReference>
<keyword evidence="9" id="KW-1185">Reference proteome</keyword>
<name>A0A1I4DNH1_9RHOB</name>
<dbReference type="AlphaFoldDB" id="A0A1I4DNH1"/>
<evidence type="ECO:0000256" key="6">
    <source>
        <dbReference type="ARBA" id="ARBA00023136"/>
    </source>
</evidence>
<dbReference type="InterPro" id="IPR002758">
    <property type="entry name" value="Cation_antiport_E"/>
</dbReference>
<dbReference type="PIRSF" id="PIRSF019239">
    <property type="entry name" value="MrpE"/>
    <property type="match status" value="1"/>
</dbReference>
<evidence type="ECO:0000256" key="4">
    <source>
        <dbReference type="ARBA" id="ARBA00022692"/>
    </source>
</evidence>
<dbReference type="Proteomes" id="UP000199550">
    <property type="component" value="Unassembled WGS sequence"/>
</dbReference>
<keyword evidence="6 7" id="KW-0472">Membrane</keyword>
<evidence type="ECO:0000256" key="5">
    <source>
        <dbReference type="ARBA" id="ARBA00022989"/>
    </source>
</evidence>
<gene>
    <name evidence="8" type="ORF">SAMN04488004_104220</name>
</gene>
<dbReference type="PANTHER" id="PTHR34584">
    <property type="entry name" value="NA(+)/H(+) ANTIPORTER SUBUNIT E1"/>
    <property type="match status" value="1"/>
</dbReference>
<sequence>MPLRLTRRLAPHPLLTVILVAVWCLLNNSATLGTVVFGTILGVLIPIVTAAYWPDRPPVARPFRLVIYCLIVIYDIIKSNAQVAWQILFKPDSSLQPAWIVIPLDLKKPEAITLLAGSITLTPGTLSADLSADGTALLVHALHAPDPDGVRDDIKSRYERRLKEIFP</sequence>
<dbReference type="GO" id="GO:0008324">
    <property type="term" value="F:monoatomic cation transmembrane transporter activity"/>
    <property type="evidence" value="ECO:0007669"/>
    <property type="project" value="InterPro"/>
</dbReference>
<feature type="transmembrane region" description="Helical" evidence="7">
    <location>
        <begin position="35"/>
        <end position="53"/>
    </location>
</feature>
<organism evidence="8 9">
    <name type="scientific">Loktanella salsilacus</name>
    <dbReference type="NCBI Taxonomy" id="195913"/>
    <lineage>
        <taxon>Bacteria</taxon>
        <taxon>Pseudomonadati</taxon>
        <taxon>Pseudomonadota</taxon>
        <taxon>Alphaproteobacteria</taxon>
        <taxon>Rhodobacterales</taxon>
        <taxon>Roseobacteraceae</taxon>
        <taxon>Loktanella</taxon>
    </lineage>
</organism>
<keyword evidence="3" id="KW-1003">Cell membrane</keyword>
<comment type="subcellular location">
    <subcellularLocation>
        <location evidence="1">Cell membrane</location>
        <topology evidence="1">Multi-pass membrane protein</topology>
    </subcellularLocation>
</comment>
<accession>A0A1I4DNH1</accession>
<dbReference type="RefSeq" id="WP_090186527.1">
    <property type="nucleotide sequence ID" value="NZ_CAXYBM010000005.1"/>
</dbReference>
<evidence type="ECO:0000313" key="8">
    <source>
        <dbReference type="EMBL" id="SFK93887.1"/>
    </source>
</evidence>
<dbReference type="OrthoDB" id="9807187at2"/>